<evidence type="ECO:0000313" key="3">
    <source>
        <dbReference type="EMBL" id="MFD2658794.1"/>
    </source>
</evidence>
<proteinExistence type="predicted"/>
<keyword evidence="4" id="KW-1185">Reference proteome</keyword>
<dbReference type="PANTHER" id="PTHR30408:SF12">
    <property type="entry name" value="TYPE I RESTRICTION ENZYME MJAVIII SPECIFICITY SUBUNIT"/>
    <property type="match status" value="1"/>
</dbReference>
<evidence type="ECO:0000256" key="2">
    <source>
        <dbReference type="ARBA" id="ARBA00023125"/>
    </source>
</evidence>
<dbReference type="EMBL" id="JBHUMY010000001">
    <property type="protein sequence ID" value="MFD2658794.1"/>
    <property type="molecule type" value="Genomic_DNA"/>
</dbReference>
<sequence>MLFNEIAKGRAGLYLEQCASVVQGAFLARIQTSPSMDAVKLPVYTMKEMNEWLSPDPTSSENQQDVLVDQHRLGSLPLAKEGLVLISLTGQRAVALQQEHAGKLIPSNFAIIEPTSELHPDYLEWFINEHPDCRKQLKIATQGTSVTSLSIQMLRTLEIILPPMDDQVKIGSVHRLLHRKNRLLQERIVWEQQYIKQILMGYLKEEVSR</sequence>
<keyword evidence="2" id="KW-0238">DNA-binding</keyword>
<dbReference type="RefSeq" id="WP_139787128.1">
    <property type="nucleotide sequence ID" value="NZ_JBHUGT010000054.1"/>
</dbReference>
<dbReference type="PANTHER" id="PTHR30408">
    <property type="entry name" value="TYPE-1 RESTRICTION ENZYME ECOKI SPECIFICITY PROTEIN"/>
    <property type="match status" value="1"/>
</dbReference>
<evidence type="ECO:0008006" key="5">
    <source>
        <dbReference type="Google" id="ProtNLM"/>
    </source>
</evidence>
<protein>
    <recommendedName>
        <fullName evidence="5">Restriction endonuclease subunit S</fullName>
    </recommendedName>
</protein>
<reference evidence="4" key="1">
    <citation type="journal article" date="2019" name="Int. J. Syst. Evol. Microbiol.">
        <title>The Global Catalogue of Microorganisms (GCM) 10K type strain sequencing project: providing services to taxonomists for standard genome sequencing and annotation.</title>
        <authorList>
            <consortium name="The Broad Institute Genomics Platform"/>
            <consortium name="The Broad Institute Genome Sequencing Center for Infectious Disease"/>
            <person name="Wu L."/>
            <person name="Ma J."/>
        </authorList>
    </citation>
    <scope>NUCLEOTIDE SEQUENCE [LARGE SCALE GENOMIC DNA]</scope>
    <source>
        <strain evidence="4">TISTR 1827</strain>
    </source>
</reference>
<comment type="caution">
    <text evidence="3">The sequence shown here is derived from an EMBL/GenBank/DDBJ whole genome shotgun (WGS) entry which is preliminary data.</text>
</comment>
<dbReference type="InterPro" id="IPR044946">
    <property type="entry name" value="Restrct_endonuc_typeI_TRD_sf"/>
</dbReference>
<dbReference type="Proteomes" id="UP001597493">
    <property type="component" value="Unassembled WGS sequence"/>
</dbReference>
<dbReference type="Gene3D" id="3.90.220.20">
    <property type="entry name" value="DNA methylase specificity domains"/>
    <property type="match status" value="1"/>
</dbReference>
<gene>
    <name evidence="3" type="ORF">ACFSW5_00775</name>
</gene>
<name>A0ABW5QQX7_9BACL</name>
<dbReference type="InterPro" id="IPR052021">
    <property type="entry name" value="Type-I_RS_S_subunit"/>
</dbReference>
<keyword evidence="1" id="KW-0680">Restriction system</keyword>
<evidence type="ECO:0000313" key="4">
    <source>
        <dbReference type="Proteomes" id="UP001597493"/>
    </source>
</evidence>
<dbReference type="SUPFAM" id="SSF116734">
    <property type="entry name" value="DNA methylase specificity domain"/>
    <property type="match status" value="1"/>
</dbReference>
<accession>A0ABW5QQX7</accession>
<evidence type="ECO:0000256" key="1">
    <source>
        <dbReference type="ARBA" id="ARBA00022747"/>
    </source>
</evidence>
<organism evidence="3 4">
    <name type="scientific">Paenibacillus thailandensis</name>
    <dbReference type="NCBI Taxonomy" id="393250"/>
    <lineage>
        <taxon>Bacteria</taxon>
        <taxon>Bacillati</taxon>
        <taxon>Bacillota</taxon>
        <taxon>Bacilli</taxon>
        <taxon>Bacillales</taxon>
        <taxon>Paenibacillaceae</taxon>
        <taxon>Paenibacillus</taxon>
    </lineage>
</organism>